<dbReference type="GO" id="GO:0000977">
    <property type="term" value="F:RNA polymerase II transcription regulatory region sequence-specific DNA binding"/>
    <property type="evidence" value="ECO:0007669"/>
    <property type="project" value="TreeGrafter"/>
</dbReference>
<dbReference type="RefSeq" id="XP_022646049.1">
    <property type="nucleotide sequence ID" value="XM_022790314.1"/>
</dbReference>
<dbReference type="InParanoid" id="A0A7M7J2L6"/>
<dbReference type="GeneID" id="111243941"/>
<feature type="domain" description="Winged helix Storkhead-box1" evidence="2">
    <location>
        <begin position="125"/>
        <end position="203"/>
    </location>
</feature>
<evidence type="ECO:0000313" key="3">
    <source>
        <dbReference type="EnsemblMetazoa" id="XP_022646049"/>
    </source>
</evidence>
<feature type="compositionally biased region" description="Basic and acidic residues" evidence="1">
    <location>
        <begin position="282"/>
        <end position="294"/>
    </location>
</feature>
<dbReference type="PANTHER" id="PTHR22437:SF0">
    <property type="entry name" value="FI21431P1"/>
    <property type="match status" value="1"/>
</dbReference>
<feature type="compositionally biased region" description="Basic residues" evidence="1">
    <location>
        <begin position="581"/>
        <end position="594"/>
    </location>
</feature>
<dbReference type="AlphaFoldDB" id="A0A7M7J2L6"/>
<dbReference type="OrthoDB" id="10020110at2759"/>
<feature type="region of interest" description="Disordered" evidence="1">
    <location>
        <begin position="230"/>
        <end position="263"/>
    </location>
</feature>
<feature type="region of interest" description="Disordered" evidence="1">
    <location>
        <begin position="463"/>
        <end position="496"/>
    </location>
</feature>
<accession>A0A7M7J2L6</accession>
<feature type="region of interest" description="Disordered" evidence="1">
    <location>
        <begin position="537"/>
        <end position="624"/>
    </location>
</feature>
<feature type="region of interest" description="Disordered" evidence="1">
    <location>
        <begin position="958"/>
        <end position="987"/>
    </location>
</feature>
<dbReference type="Pfam" id="PF10264">
    <property type="entry name" value="WHD_Storkhead"/>
    <property type="match status" value="1"/>
</dbReference>
<dbReference type="InterPro" id="IPR019391">
    <property type="entry name" value="Storkhead-box_WHD"/>
</dbReference>
<dbReference type="RefSeq" id="XP_022646058.1">
    <property type="nucleotide sequence ID" value="XM_022790323.1"/>
</dbReference>
<feature type="compositionally biased region" description="Polar residues" evidence="1">
    <location>
        <begin position="972"/>
        <end position="987"/>
    </location>
</feature>
<feature type="compositionally biased region" description="Low complexity" evidence="1">
    <location>
        <begin position="378"/>
        <end position="402"/>
    </location>
</feature>
<dbReference type="GO" id="GO:0005737">
    <property type="term" value="C:cytoplasm"/>
    <property type="evidence" value="ECO:0007669"/>
    <property type="project" value="TreeGrafter"/>
</dbReference>
<evidence type="ECO:0000313" key="4">
    <source>
        <dbReference type="Proteomes" id="UP000594260"/>
    </source>
</evidence>
<evidence type="ECO:0000256" key="1">
    <source>
        <dbReference type="SAM" id="MobiDB-lite"/>
    </source>
</evidence>
<keyword evidence="4" id="KW-1185">Reference proteome</keyword>
<feature type="compositionally biased region" description="Polar residues" evidence="1">
    <location>
        <begin position="230"/>
        <end position="249"/>
    </location>
</feature>
<feature type="region of interest" description="Disordered" evidence="1">
    <location>
        <begin position="277"/>
        <end position="404"/>
    </location>
</feature>
<feature type="compositionally biased region" description="Basic and acidic residues" evidence="1">
    <location>
        <begin position="341"/>
        <end position="353"/>
    </location>
</feature>
<evidence type="ECO:0000259" key="2">
    <source>
        <dbReference type="Pfam" id="PF10264"/>
    </source>
</evidence>
<protein>
    <recommendedName>
        <fullName evidence="2">Winged helix Storkhead-box1 domain-containing protein</fullName>
    </recommendedName>
</protein>
<dbReference type="EnsemblMetazoa" id="XM_022790314">
    <property type="protein sequence ID" value="XP_022646049"/>
    <property type="gene ID" value="LOC111243941"/>
</dbReference>
<feature type="compositionally biased region" description="Polar residues" evidence="1">
    <location>
        <begin position="354"/>
        <end position="365"/>
    </location>
</feature>
<dbReference type="GO" id="GO:0005634">
    <property type="term" value="C:nucleus"/>
    <property type="evidence" value="ECO:0007669"/>
    <property type="project" value="TreeGrafter"/>
</dbReference>
<dbReference type="KEGG" id="vde:111243941"/>
<proteinExistence type="predicted"/>
<dbReference type="EnsemblMetazoa" id="XM_022790323">
    <property type="protein sequence ID" value="XP_022646058"/>
    <property type="gene ID" value="LOC111243941"/>
</dbReference>
<organism evidence="3 4">
    <name type="scientific">Varroa destructor</name>
    <name type="common">Honeybee mite</name>
    <dbReference type="NCBI Taxonomy" id="109461"/>
    <lineage>
        <taxon>Eukaryota</taxon>
        <taxon>Metazoa</taxon>
        <taxon>Ecdysozoa</taxon>
        <taxon>Arthropoda</taxon>
        <taxon>Chelicerata</taxon>
        <taxon>Arachnida</taxon>
        <taxon>Acari</taxon>
        <taxon>Parasitiformes</taxon>
        <taxon>Mesostigmata</taxon>
        <taxon>Gamasina</taxon>
        <taxon>Dermanyssoidea</taxon>
        <taxon>Varroidae</taxon>
        <taxon>Varroa</taxon>
    </lineage>
</organism>
<dbReference type="InterPro" id="IPR040126">
    <property type="entry name" value="STOX1/2"/>
</dbReference>
<dbReference type="Proteomes" id="UP000594260">
    <property type="component" value="Unplaced"/>
</dbReference>
<reference evidence="3" key="1">
    <citation type="submission" date="2021-01" db="UniProtKB">
        <authorList>
            <consortium name="EnsemblMetazoa"/>
        </authorList>
    </citation>
    <scope>IDENTIFICATION</scope>
</reference>
<sequence length="987" mass="107880">MAPDMGLGVASSRYQRVLLLKNCLAIICRDRRKLSQQAKSKDAHVDGWTLFKSFVRENSQCFWNQCLVQCVQSLEYRGYIVPTTILVSGGEYSLDVVRSAWARRALRPPVGYDILRLGDITEAEMVRVLQTQFAPLAEALCKAVFDLSQRGDPATLDSLTLELLRAYPGMEKPASDIIYKTLGTLIRERRLYHTGGGYAVAEPELFLRGTPTLKRASLLTNGVDASKQWSSQRVLNSSSGESRQSTLERSASMRLLRERDRDKGPLCRSASVRLYNRSKSSLNDHADNSRDIHRQQAAQHTPQLAKRDSPKRSSMFSRFFRKKEKSSPEIVVVHTTTASTGRRDATKDGRSEPHTTQLASTGSTNQHHHQHLHHQTVATSSSTSTTGASATDAGPAGASSTSPKTRLSFAAQFPPVDWKDPDYVNFHSRSTQTSVNREQQTTGSLINGVNNTQQHESLRHGIGQADGDRQRAPHSNAGSYHHHHAQHPSQQQQLVATAQLHDSHNSNNNQQLQPIRQEIPSRALSLARHCHTIRQSSCCSDATPEDSGAELSSRRRTSSRSNSRSTRHRRHCSVSDEVCCRHRSSSPPRRKSQTPRRLPPTLPGDVSPLQLRKTHPRYLPAPPNACKIPTLPPYPTSGLYRLNRPPLFPPAPPPNTDLFRQTERFRQHSSILFHSTDEDSPQLPRKAVISTEKEIKSVGTLGTLSGLNDNSRAQVSQVITTSPKTGSIRHTTTVTNDALSTSQLDHTNNMRNTTRSHQLPRYTGNAYLRSLNNNNTGNDASFNPLLCATTKEKCSTTTRTTTTISEKIDSSGNCTMTTNTKGTGANGDETNIDGIASSVRSGHTHLGYSGNAVNVCAPVAGDYKSIVDVNVVTDAAGRTVTNIKTSVCATPKGRESPQLPSAKVEKTKPELIIPADEKATSDTDLDAVDPPPEVSSTQATRFFENAASAAVVASAKTSASAGGNLSADDSGFLSTSPQPQSFVTTSS</sequence>
<dbReference type="PANTHER" id="PTHR22437">
    <property type="entry name" value="WINGED HELIX DOMAIN-CONTAINING PROTEIN"/>
    <property type="match status" value="1"/>
</dbReference>
<name>A0A7M7J2L6_VARDE</name>
<dbReference type="GO" id="GO:0006357">
    <property type="term" value="P:regulation of transcription by RNA polymerase II"/>
    <property type="evidence" value="ECO:0007669"/>
    <property type="project" value="InterPro"/>
</dbReference>
<dbReference type="CTD" id="136036516"/>